<accession>A0A1G9WH27</accession>
<sequence>MTPSLAKAELIYKDAPYIPSEADWQKNHDIDYILRGEWRYIKSEMRTRRLTDEEIESYMQQVYNNPAEADRREAEYLRFNPNQMDTQLYRYDSSIGYIVNNKTEERLVDEEARQAAAQSTPTPAPAQAEEDNSSNYEVPINDLADSQTSTDNLDASLVTDNFEKEDATLETESVETETEEEIESTEEVSEENTEESSEDTAPKKEEKKKSKNPIVRVAQGVGDVFVTLGNSIVHFFGGIGKAISNIF</sequence>
<name>A0A1G9WH27_9FIRM</name>
<keyword evidence="3" id="KW-1185">Reference proteome</keyword>
<protein>
    <submittedName>
        <fullName evidence="2">Uncharacterized protein</fullName>
    </submittedName>
</protein>
<gene>
    <name evidence="2" type="ORF">SAMN05216544_1207</name>
</gene>
<evidence type="ECO:0000313" key="3">
    <source>
        <dbReference type="Proteomes" id="UP000187651"/>
    </source>
</evidence>
<feature type="compositionally biased region" description="Low complexity" evidence="1">
    <location>
        <begin position="114"/>
        <end position="127"/>
    </location>
</feature>
<evidence type="ECO:0000313" key="2">
    <source>
        <dbReference type="EMBL" id="SDM83780.1"/>
    </source>
</evidence>
<reference evidence="3" key="1">
    <citation type="submission" date="2016-10" db="EMBL/GenBank/DDBJ databases">
        <authorList>
            <person name="Varghese N."/>
            <person name="Submissions S."/>
        </authorList>
    </citation>
    <scope>NUCLEOTIDE SEQUENCE [LARGE SCALE GENOMIC DNA]</scope>
    <source>
        <strain evidence="3">M83</strain>
    </source>
</reference>
<dbReference type="EMBL" id="FNHZ01000003">
    <property type="protein sequence ID" value="SDM83780.1"/>
    <property type="molecule type" value="Genomic_DNA"/>
</dbReference>
<dbReference type="Proteomes" id="UP000187651">
    <property type="component" value="Unassembled WGS sequence"/>
</dbReference>
<dbReference type="RefSeq" id="WP_074521381.1">
    <property type="nucleotide sequence ID" value="NZ_FNHZ01000003.1"/>
</dbReference>
<dbReference type="AlphaFoldDB" id="A0A1G9WH27"/>
<feature type="region of interest" description="Disordered" evidence="1">
    <location>
        <begin position="110"/>
        <end position="139"/>
    </location>
</feature>
<evidence type="ECO:0000256" key="1">
    <source>
        <dbReference type="SAM" id="MobiDB-lite"/>
    </source>
</evidence>
<feature type="region of interest" description="Disordered" evidence="1">
    <location>
        <begin position="158"/>
        <end position="214"/>
    </location>
</feature>
<organism evidence="2 3">
    <name type="scientific">Lachnospira pectinoschiza</name>
    <dbReference type="NCBI Taxonomy" id="28052"/>
    <lineage>
        <taxon>Bacteria</taxon>
        <taxon>Bacillati</taxon>
        <taxon>Bacillota</taxon>
        <taxon>Clostridia</taxon>
        <taxon>Lachnospirales</taxon>
        <taxon>Lachnospiraceae</taxon>
        <taxon>Lachnospira</taxon>
    </lineage>
</organism>
<feature type="compositionally biased region" description="Acidic residues" evidence="1">
    <location>
        <begin position="168"/>
        <end position="198"/>
    </location>
</feature>
<proteinExistence type="predicted"/>